<sequence length="157" mass="18527">MFEIGDKVFVKNFGGGVITNIQEKNVNGIRKKYYEIKLVIDNICIYLPIDEKNKIRGVIERSKLEDCLKILKEFKGDLPNKCIDRYKLYKYTLEQTDPIEMAKLIKCMDVNFKRKKPSNFDKNNFEKILNTFCSEICLVLQRDFNETKKIILENLKS</sequence>
<dbReference type="AlphaFoldDB" id="G0V3X5"/>
<dbReference type="InterPro" id="IPR048792">
    <property type="entry name" value="CarD_C"/>
</dbReference>
<name>G0V3X5_9CLOT</name>
<feature type="domain" description="CarD-like/TRCF RNAP-interacting" evidence="1">
    <location>
        <begin position="1"/>
        <end position="109"/>
    </location>
</feature>
<reference evidence="2 3" key="1">
    <citation type="journal article" date="2011" name="J. Bacteriol.">
        <title>Draft genome sequence of Caloramator australicus strain RC3T, a thermoanaerobe from the Great Artesian Basin of Australia.</title>
        <authorList>
            <person name="Ogg C.D."/>
            <person name="Patel B.K.C."/>
        </authorList>
    </citation>
    <scope>NUCLEOTIDE SEQUENCE [LARGE SCALE GENOMIC DNA]</scope>
    <source>
        <strain evidence="2 3">RC3</strain>
    </source>
</reference>
<dbReference type="InterPro" id="IPR052531">
    <property type="entry name" value="CarD-like_regulator"/>
</dbReference>
<evidence type="ECO:0000313" key="2">
    <source>
        <dbReference type="EMBL" id="CCC57815.1"/>
    </source>
</evidence>
<dbReference type="OrthoDB" id="9786074at2"/>
<protein>
    <submittedName>
        <fullName evidence="2">Transcriptional regulator, CarD family</fullName>
    </submittedName>
</protein>
<dbReference type="InterPro" id="IPR003711">
    <property type="entry name" value="CarD-like/TRCF_RID"/>
</dbReference>
<dbReference type="Gene3D" id="1.20.58.1290">
    <property type="entry name" value="CarD-like, C-terminal domain"/>
    <property type="match status" value="1"/>
</dbReference>
<evidence type="ECO:0000313" key="3">
    <source>
        <dbReference type="Proteomes" id="UP000007652"/>
    </source>
</evidence>
<dbReference type="Pfam" id="PF02559">
    <property type="entry name" value="CarD_TRCF_RID"/>
    <property type="match status" value="1"/>
</dbReference>
<dbReference type="STRING" id="857293.CAAU_0166"/>
<accession>G0V3X5</accession>
<evidence type="ECO:0000259" key="1">
    <source>
        <dbReference type="SMART" id="SM01058"/>
    </source>
</evidence>
<keyword evidence="3" id="KW-1185">Reference proteome</keyword>
<dbReference type="PANTHER" id="PTHR38447:SF1">
    <property type="entry name" value="RNA POLYMERASE-BINDING TRANSCRIPTION FACTOR CARD"/>
    <property type="match status" value="1"/>
</dbReference>
<dbReference type="Gene3D" id="2.40.10.170">
    <property type="match status" value="1"/>
</dbReference>
<dbReference type="InterPro" id="IPR036101">
    <property type="entry name" value="CarD-like/TRCF_RID_sf"/>
</dbReference>
<dbReference type="SUPFAM" id="SSF141259">
    <property type="entry name" value="CarD-like"/>
    <property type="match status" value="1"/>
</dbReference>
<dbReference type="RefSeq" id="WP_008907538.1">
    <property type="nucleotide sequence ID" value="NZ_CAKP01000005.1"/>
</dbReference>
<dbReference type="SMART" id="SM01058">
    <property type="entry name" value="CarD_TRCF"/>
    <property type="match status" value="1"/>
</dbReference>
<dbReference type="eggNOG" id="COG1329">
    <property type="taxonomic scope" value="Bacteria"/>
</dbReference>
<dbReference type="EMBL" id="CAKP01000005">
    <property type="protein sequence ID" value="CCC57815.1"/>
    <property type="molecule type" value="Genomic_DNA"/>
</dbReference>
<dbReference type="Proteomes" id="UP000007652">
    <property type="component" value="Unassembled WGS sequence"/>
</dbReference>
<dbReference type="GO" id="GO:0009303">
    <property type="term" value="P:rRNA transcription"/>
    <property type="evidence" value="ECO:0007669"/>
    <property type="project" value="TreeGrafter"/>
</dbReference>
<proteinExistence type="predicted"/>
<gene>
    <name evidence="2" type="ORF">CAAU_0166</name>
</gene>
<dbReference type="PANTHER" id="PTHR38447">
    <property type="entry name" value="TRANSCRIPTION FACTOR YDEB-RELATED"/>
    <property type="match status" value="1"/>
</dbReference>
<dbReference type="Pfam" id="PF21095">
    <property type="entry name" value="CarD_C"/>
    <property type="match status" value="1"/>
</dbReference>
<comment type="caution">
    <text evidence="2">The sequence shown here is derived from an EMBL/GenBank/DDBJ whole genome shotgun (WGS) entry which is preliminary data.</text>
</comment>
<organism evidence="2 3">
    <name type="scientific">Caloramator australicus RC3</name>
    <dbReference type="NCBI Taxonomy" id="857293"/>
    <lineage>
        <taxon>Bacteria</taxon>
        <taxon>Bacillati</taxon>
        <taxon>Bacillota</taxon>
        <taxon>Clostridia</taxon>
        <taxon>Eubacteriales</taxon>
        <taxon>Clostridiaceae</taxon>
        <taxon>Caloramator</taxon>
    </lineage>
</organism>
<dbReference type="InterPro" id="IPR042215">
    <property type="entry name" value="CarD-like_C"/>
</dbReference>